<gene>
    <name evidence="2" type="primary">ORF171680</name>
</gene>
<organism evidence="2">
    <name type="scientific">Arion vulgaris</name>
    <dbReference type="NCBI Taxonomy" id="1028688"/>
    <lineage>
        <taxon>Eukaryota</taxon>
        <taxon>Metazoa</taxon>
        <taxon>Spiralia</taxon>
        <taxon>Lophotrochozoa</taxon>
        <taxon>Mollusca</taxon>
        <taxon>Gastropoda</taxon>
        <taxon>Heterobranchia</taxon>
        <taxon>Euthyneura</taxon>
        <taxon>Panpulmonata</taxon>
        <taxon>Eupulmonata</taxon>
        <taxon>Stylommatophora</taxon>
        <taxon>Helicina</taxon>
        <taxon>Arionoidea</taxon>
        <taxon>Arionidae</taxon>
        <taxon>Arion</taxon>
    </lineage>
</organism>
<dbReference type="AlphaFoldDB" id="A0A0B7BB95"/>
<keyword evidence="1" id="KW-0732">Signal</keyword>
<dbReference type="EMBL" id="HACG01042691">
    <property type="protein sequence ID" value="CEK89556.1"/>
    <property type="molecule type" value="Transcribed_RNA"/>
</dbReference>
<feature type="signal peptide" evidence="1">
    <location>
        <begin position="1"/>
        <end position="20"/>
    </location>
</feature>
<proteinExistence type="predicted"/>
<reference evidence="2" key="1">
    <citation type="submission" date="2014-12" db="EMBL/GenBank/DDBJ databases">
        <title>Insight into the proteome of Arion vulgaris.</title>
        <authorList>
            <person name="Aradska J."/>
            <person name="Bulat T."/>
            <person name="Smidak R."/>
            <person name="Sarate P."/>
            <person name="Gangsoo J."/>
            <person name="Sialana F."/>
            <person name="Bilban M."/>
            <person name="Lubec G."/>
        </authorList>
    </citation>
    <scope>NUCLEOTIDE SEQUENCE</scope>
    <source>
        <tissue evidence="2">Skin</tissue>
    </source>
</reference>
<accession>A0A0B7BB95</accession>
<evidence type="ECO:0000256" key="1">
    <source>
        <dbReference type="SAM" id="SignalP"/>
    </source>
</evidence>
<feature type="chain" id="PRO_5002113575" description="Secreted protein" evidence="1">
    <location>
        <begin position="21"/>
        <end position="97"/>
    </location>
</feature>
<sequence length="97" mass="11461">MNRSLIHILLALGHVSGCWWMKMEMKRQLSMQNSVGNSSVIYSWATVSKIKQGILILSIHFRGRQHPHFLSFRVERWNQEQSEDCSYQNILKWEGSR</sequence>
<protein>
    <recommendedName>
        <fullName evidence="3">Secreted protein</fullName>
    </recommendedName>
</protein>
<evidence type="ECO:0008006" key="3">
    <source>
        <dbReference type="Google" id="ProtNLM"/>
    </source>
</evidence>
<name>A0A0B7BB95_9EUPU</name>
<evidence type="ECO:0000313" key="2">
    <source>
        <dbReference type="EMBL" id="CEK89556.1"/>
    </source>
</evidence>